<dbReference type="Proteomes" id="UP000595140">
    <property type="component" value="Unassembled WGS sequence"/>
</dbReference>
<keyword evidence="4" id="KW-1185">Reference proteome</keyword>
<dbReference type="PANTHER" id="PTHR35317:SF38">
    <property type="entry name" value="RNA-DIRECTED DNA POLYMERASE"/>
    <property type="match status" value="1"/>
</dbReference>
<evidence type="ECO:0000313" key="3">
    <source>
        <dbReference type="EMBL" id="VFQ70476.1"/>
    </source>
</evidence>
<feature type="non-terminal residue" evidence="3">
    <location>
        <position position="221"/>
    </location>
</feature>
<sequence length="221" mass="24704">MGKHGVSTPMKDAGSGGSPSSMGTPVKEGNLMLQYPVLTNSNYPMWVVKMKANMRAQGVWSAIVPTAEGEVEERKDQAALAIIFGAVDDESFIHISAKETAREAWETLRTVYLGDERVKEVKLQTLRFEFEGLWMTESDSVDSFGAKVTNLVSQIRALGDKLEESQVVRRVLRSLREKFAHLAATIEEYGGLEKKKLEQVFGSLKAHEERLRAYAPRQDQQ</sequence>
<evidence type="ECO:0000256" key="1">
    <source>
        <dbReference type="SAM" id="MobiDB-lite"/>
    </source>
</evidence>
<dbReference type="Pfam" id="PF13961">
    <property type="entry name" value="DUF4219"/>
    <property type="match status" value="1"/>
</dbReference>
<gene>
    <name evidence="3" type="ORF">CCAM_LOCUS12252</name>
</gene>
<protein>
    <recommendedName>
        <fullName evidence="2">DUF4219 domain-containing protein</fullName>
    </recommendedName>
</protein>
<proteinExistence type="predicted"/>
<dbReference type="InterPro" id="IPR025314">
    <property type="entry name" value="DUF4219"/>
</dbReference>
<dbReference type="OrthoDB" id="1711498at2759"/>
<dbReference type="PANTHER" id="PTHR35317">
    <property type="entry name" value="OS04G0629600 PROTEIN"/>
    <property type="match status" value="1"/>
</dbReference>
<dbReference type="Pfam" id="PF14223">
    <property type="entry name" value="Retrotran_gag_2"/>
    <property type="match status" value="1"/>
</dbReference>
<name>A0A484L2C7_9ASTE</name>
<dbReference type="EMBL" id="OOIL02000895">
    <property type="protein sequence ID" value="VFQ70476.1"/>
    <property type="molecule type" value="Genomic_DNA"/>
</dbReference>
<accession>A0A484L2C7</accession>
<feature type="domain" description="DUF4219" evidence="2">
    <location>
        <begin position="38"/>
        <end position="63"/>
    </location>
</feature>
<evidence type="ECO:0000259" key="2">
    <source>
        <dbReference type="Pfam" id="PF13961"/>
    </source>
</evidence>
<feature type="region of interest" description="Disordered" evidence="1">
    <location>
        <begin position="1"/>
        <end position="25"/>
    </location>
</feature>
<evidence type="ECO:0000313" key="4">
    <source>
        <dbReference type="Proteomes" id="UP000595140"/>
    </source>
</evidence>
<reference evidence="3 4" key="1">
    <citation type="submission" date="2018-04" db="EMBL/GenBank/DDBJ databases">
        <authorList>
            <person name="Vogel A."/>
        </authorList>
    </citation>
    <scope>NUCLEOTIDE SEQUENCE [LARGE SCALE GENOMIC DNA]</scope>
</reference>
<dbReference type="AlphaFoldDB" id="A0A484L2C7"/>
<organism evidence="3 4">
    <name type="scientific">Cuscuta campestris</name>
    <dbReference type="NCBI Taxonomy" id="132261"/>
    <lineage>
        <taxon>Eukaryota</taxon>
        <taxon>Viridiplantae</taxon>
        <taxon>Streptophyta</taxon>
        <taxon>Embryophyta</taxon>
        <taxon>Tracheophyta</taxon>
        <taxon>Spermatophyta</taxon>
        <taxon>Magnoliopsida</taxon>
        <taxon>eudicotyledons</taxon>
        <taxon>Gunneridae</taxon>
        <taxon>Pentapetalae</taxon>
        <taxon>asterids</taxon>
        <taxon>lamiids</taxon>
        <taxon>Solanales</taxon>
        <taxon>Convolvulaceae</taxon>
        <taxon>Cuscuteae</taxon>
        <taxon>Cuscuta</taxon>
        <taxon>Cuscuta subgen. Grammica</taxon>
        <taxon>Cuscuta sect. Cleistogrammica</taxon>
    </lineage>
</organism>